<evidence type="ECO:0000313" key="8">
    <source>
        <dbReference type="EMBL" id="ALS37268.1"/>
    </source>
</evidence>
<dbReference type="KEGG" id="erx:ATZ35_08885"/>
<evidence type="ECO:0000313" key="9">
    <source>
        <dbReference type="Proteomes" id="UP000067523"/>
    </source>
</evidence>
<dbReference type="Pfam" id="PF01029">
    <property type="entry name" value="NusB"/>
    <property type="match status" value="1"/>
</dbReference>
<dbReference type="GO" id="GO:0005829">
    <property type="term" value="C:cytosol"/>
    <property type="evidence" value="ECO:0007669"/>
    <property type="project" value="TreeGrafter"/>
</dbReference>
<organism evidence="8 9">
    <name type="scientific">Enterococcus rotai</name>
    <dbReference type="NCBI Taxonomy" id="118060"/>
    <lineage>
        <taxon>Bacteria</taxon>
        <taxon>Bacillati</taxon>
        <taxon>Bacillota</taxon>
        <taxon>Bacilli</taxon>
        <taxon>Lactobacillales</taxon>
        <taxon>Enterococcaceae</taxon>
        <taxon>Enterococcus</taxon>
    </lineage>
</organism>
<dbReference type="HAMAP" id="MF_00073">
    <property type="entry name" value="NusB"/>
    <property type="match status" value="1"/>
</dbReference>
<comment type="similarity">
    <text evidence="1 6">Belongs to the NusB family.</text>
</comment>
<dbReference type="InterPro" id="IPR035926">
    <property type="entry name" value="NusB-like_sf"/>
</dbReference>
<feature type="domain" description="NusB/RsmB/TIM44" evidence="7">
    <location>
        <begin position="10"/>
        <end position="144"/>
    </location>
</feature>
<keyword evidence="3 6" id="KW-0694">RNA-binding</keyword>
<evidence type="ECO:0000256" key="5">
    <source>
        <dbReference type="ARBA" id="ARBA00023163"/>
    </source>
</evidence>
<keyword evidence="9" id="KW-1185">Reference proteome</keyword>
<evidence type="ECO:0000256" key="3">
    <source>
        <dbReference type="ARBA" id="ARBA00022884"/>
    </source>
</evidence>
<dbReference type="Gene3D" id="1.10.940.10">
    <property type="entry name" value="NusB-like"/>
    <property type="match status" value="1"/>
</dbReference>
<dbReference type="InterPro" id="IPR011605">
    <property type="entry name" value="NusB_fam"/>
</dbReference>
<dbReference type="SUPFAM" id="SSF48013">
    <property type="entry name" value="NusB-like"/>
    <property type="match status" value="1"/>
</dbReference>
<sequence length="149" mass="16946">MSKPSFTRHEIREKALQALFPLDFNVDLTKQDAISYALELDNQEIISEDGEEFVPTYLDLLVGGVCDRKAELDEIIKKHLGNNWSITRIAKMDLIILRMAIFEMLYVGDVPNTVALDEAIELAKKYSDDRSRKFVNGVLANVLKDIDSK</sequence>
<dbReference type="InterPro" id="IPR006027">
    <property type="entry name" value="NusB_RsmB_TIM44"/>
</dbReference>
<dbReference type="STRING" id="118060.ATZ35_08885"/>
<evidence type="ECO:0000256" key="4">
    <source>
        <dbReference type="ARBA" id="ARBA00023015"/>
    </source>
</evidence>
<dbReference type="PANTHER" id="PTHR11078:SF3">
    <property type="entry name" value="ANTITERMINATION NUSB DOMAIN-CONTAINING PROTEIN"/>
    <property type="match status" value="1"/>
</dbReference>
<dbReference type="PANTHER" id="PTHR11078">
    <property type="entry name" value="N UTILIZATION SUBSTANCE PROTEIN B-RELATED"/>
    <property type="match status" value="1"/>
</dbReference>
<proteinExistence type="inferred from homology"/>
<dbReference type="GO" id="GO:0031564">
    <property type="term" value="P:transcription antitermination"/>
    <property type="evidence" value="ECO:0007669"/>
    <property type="project" value="UniProtKB-KW"/>
</dbReference>
<accession>A0A0U2VVE1</accession>
<keyword evidence="5 6" id="KW-0804">Transcription</keyword>
<keyword evidence="4 6" id="KW-0805">Transcription regulation</keyword>
<dbReference type="RefSeq" id="WP_208926948.1">
    <property type="nucleotide sequence ID" value="NZ_CP013655.1"/>
</dbReference>
<evidence type="ECO:0000256" key="1">
    <source>
        <dbReference type="ARBA" id="ARBA00005952"/>
    </source>
</evidence>
<evidence type="ECO:0000256" key="6">
    <source>
        <dbReference type="HAMAP-Rule" id="MF_00073"/>
    </source>
</evidence>
<evidence type="ECO:0000259" key="7">
    <source>
        <dbReference type="Pfam" id="PF01029"/>
    </source>
</evidence>
<reference evidence="9" key="1">
    <citation type="submission" date="2015-12" db="EMBL/GenBank/DDBJ databases">
        <authorList>
            <person name="Lauer A."/>
            <person name="Humrighouse B."/>
            <person name="Loparev V."/>
            <person name="Shewmaker P.L."/>
            <person name="Whitney A.M."/>
            <person name="McLaughlin R.W."/>
        </authorList>
    </citation>
    <scope>NUCLEOTIDE SEQUENCE [LARGE SCALE GENOMIC DNA]</scope>
    <source>
        <strain evidence="9">LMG 26678</strain>
    </source>
</reference>
<name>A0A0U2VVE1_9ENTE</name>
<dbReference type="GO" id="GO:0006353">
    <property type="term" value="P:DNA-templated transcription termination"/>
    <property type="evidence" value="ECO:0007669"/>
    <property type="project" value="UniProtKB-UniRule"/>
</dbReference>
<dbReference type="EMBL" id="CP013655">
    <property type="protein sequence ID" value="ALS37268.1"/>
    <property type="molecule type" value="Genomic_DNA"/>
</dbReference>
<dbReference type="NCBIfam" id="TIGR01951">
    <property type="entry name" value="nusB"/>
    <property type="match status" value="1"/>
</dbReference>
<dbReference type="Proteomes" id="UP000067523">
    <property type="component" value="Chromosome"/>
</dbReference>
<evidence type="ECO:0000256" key="2">
    <source>
        <dbReference type="ARBA" id="ARBA00022814"/>
    </source>
</evidence>
<keyword evidence="2 6" id="KW-0889">Transcription antitermination</keyword>
<comment type="function">
    <text evidence="6">Involved in transcription antitermination. Required for transcription of ribosomal RNA (rRNA) genes. Binds specifically to the boxA antiterminator sequence of the ribosomal RNA (rrn) operons.</text>
</comment>
<dbReference type="GO" id="GO:0003723">
    <property type="term" value="F:RNA binding"/>
    <property type="evidence" value="ECO:0007669"/>
    <property type="project" value="UniProtKB-UniRule"/>
</dbReference>
<gene>
    <name evidence="6" type="primary">nusB</name>
    <name evidence="8" type="ORF">ATZ35_08885</name>
</gene>
<dbReference type="AlphaFoldDB" id="A0A0U2VVE1"/>
<protein>
    <recommendedName>
        <fullName evidence="6">Transcription antitermination protein NusB</fullName>
    </recommendedName>
    <alternativeName>
        <fullName evidence="6">Antitermination factor NusB</fullName>
    </alternativeName>
</protein>
<dbReference type="NCBIfam" id="NF001223">
    <property type="entry name" value="PRK00202.1-1"/>
    <property type="match status" value="1"/>
</dbReference>